<evidence type="ECO:0000313" key="1">
    <source>
        <dbReference type="EMBL" id="TGY75212.1"/>
    </source>
</evidence>
<name>A0AC61RE20_9BACT</name>
<protein>
    <submittedName>
        <fullName evidence="1">Uncharacterized protein</fullName>
    </submittedName>
</protein>
<dbReference type="Proteomes" id="UP000306319">
    <property type="component" value="Unassembled WGS sequence"/>
</dbReference>
<evidence type="ECO:0000313" key="2">
    <source>
        <dbReference type="Proteomes" id="UP000306319"/>
    </source>
</evidence>
<proteinExistence type="predicted"/>
<organism evidence="1 2">
    <name type="scientific">Lepagella muris</name>
    <dbReference type="NCBI Taxonomy" id="3032870"/>
    <lineage>
        <taxon>Bacteria</taxon>
        <taxon>Pseudomonadati</taxon>
        <taxon>Bacteroidota</taxon>
        <taxon>Bacteroidia</taxon>
        <taxon>Bacteroidales</taxon>
        <taxon>Muribaculaceae</taxon>
        <taxon>Lepagella</taxon>
    </lineage>
</organism>
<gene>
    <name evidence="1" type="ORF">E5331_19960</name>
</gene>
<comment type="caution">
    <text evidence="1">The sequence shown here is derived from an EMBL/GenBank/DDBJ whole genome shotgun (WGS) entry which is preliminary data.</text>
</comment>
<reference evidence="1" key="1">
    <citation type="submission" date="2019-04" db="EMBL/GenBank/DDBJ databases">
        <title>Microbes associate with the intestines of laboratory mice.</title>
        <authorList>
            <person name="Navarre W."/>
            <person name="Wong E."/>
            <person name="Huang K."/>
            <person name="Tropini C."/>
            <person name="Ng K."/>
            <person name="Yu B."/>
        </authorList>
    </citation>
    <scope>NUCLEOTIDE SEQUENCE</scope>
    <source>
        <strain evidence="1">NM04_E33</strain>
    </source>
</reference>
<keyword evidence="2" id="KW-1185">Reference proteome</keyword>
<dbReference type="EMBL" id="SRYB01000065">
    <property type="protein sequence ID" value="TGY75212.1"/>
    <property type="molecule type" value="Genomic_DNA"/>
</dbReference>
<accession>A0AC61RE20</accession>
<sequence>MRTFLKILKFVLIFALAVSVSFVLGLTIGVLVKGGDVSFGVILSKIKGLSWEEVIGVPLVSVLSMLVGGALQIILHELGHLIGGLLSGYRFLSFQAMGIVLVNDGGKLRVKRFNMDGALGQCLMTPPDVPSDKMPVVVYNAGGVVMNVIATAICVTIMLCAKDLSPFAYIFFGVTALIGLYFIIVNGVPMCISGLPNDGYNMLKLRHNEKSREAFASVLRLCVLLSEGVRPRDIPLSIFQNPEEVDFSQPIQVNLLLGYASTLMDMGRYDESERIFLEIIEREKKIKIFVLESKCELSCLLMMRGETDEASSLIDEKELKMVKSMSGSMSSKQRYLFFRALHCEEDRKKAEEIYNTVDSRRNNYLIKGEVDMDLEMMRAQL</sequence>